<organism evidence="3 4">
    <name type="scientific">Miscanthus lutarioriparius</name>
    <dbReference type="NCBI Taxonomy" id="422564"/>
    <lineage>
        <taxon>Eukaryota</taxon>
        <taxon>Viridiplantae</taxon>
        <taxon>Streptophyta</taxon>
        <taxon>Embryophyta</taxon>
        <taxon>Tracheophyta</taxon>
        <taxon>Spermatophyta</taxon>
        <taxon>Magnoliopsida</taxon>
        <taxon>Liliopsida</taxon>
        <taxon>Poales</taxon>
        <taxon>Poaceae</taxon>
        <taxon>PACMAD clade</taxon>
        <taxon>Panicoideae</taxon>
        <taxon>Andropogonodae</taxon>
        <taxon>Andropogoneae</taxon>
        <taxon>Saccharinae</taxon>
        <taxon>Miscanthus</taxon>
    </lineage>
</organism>
<dbReference type="PANTHER" id="PTHR33026:SF7">
    <property type="entry name" value="OS03G0100275 PROTEIN"/>
    <property type="match status" value="1"/>
</dbReference>
<name>A0A811Q5D5_9POAL</name>
<keyword evidence="4" id="KW-1185">Reference proteome</keyword>
<accession>A0A811Q5D5</accession>
<reference evidence="3" key="1">
    <citation type="submission" date="2020-10" db="EMBL/GenBank/DDBJ databases">
        <authorList>
            <person name="Han B."/>
            <person name="Lu T."/>
            <person name="Zhao Q."/>
            <person name="Huang X."/>
            <person name="Zhao Y."/>
        </authorList>
    </citation>
    <scope>NUCLEOTIDE SEQUENCE</scope>
</reference>
<proteinExistence type="predicted"/>
<dbReference type="AlphaFoldDB" id="A0A811Q5D5"/>
<dbReference type="PANTHER" id="PTHR33026">
    <property type="entry name" value="OS06G0360600 PROTEIN"/>
    <property type="match status" value="1"/>
</dbReference>
<evidence type="ECO:0000313" key="4">
    <source>
        <dbReference type="Proteomes" id="UP000604825"/>
    </source>
</evidence>
<dbReference type="EMBL" id="CAJGYO010000009">
    <property type="protein sequence ID" value="CAD6253445.1"/>
    <property type="molecule type" value="Genomic_DNA"/>
</dbReference>
<feature type="domain" description="Transposase (putative) gypsy type" evidence="2">
    <location>
        <begin position="86"/>
        <end position="148"/>
    </location>
</feature>
<dbReference type="InterPro" id="IPR007321">
    <property type="entry name" value="Transposase_28"/>
</dbReference>
<dbReference type="Pfam" id="PF04195">
    <property type="entry name" value="Transposase_28"/>
    <property type="match status" value="1"/>
</dbReference>
<feature type="region of interest" description="Disordered" evidence="1">
    <location>
        <begin position="1"/>
        <end position="33"/>
    </location>
</feature>
<dbReference type="Proteomes" id="UP000604825">
    <property type="component" value="Unassembled WGS sequence"/>
</dbReference>
<evidence type="ECO:0000259" key="2">
    <source>
        <dbReference type="Pfam" id="PF04195"/>
    </source>
</evidence>
<gene>
    <name evidence="3" type="ORF">NCGR_LOCUS37070</name>
</gene>
<sequence>MSDQEKNASTNSPVGSNQSDLGEDLLDVSTSESELVGDDTKSLKFGQTLMDDKELDWMVTNRMVERASVRLLGNEVIPDPKPYECVVFQDQFAARLRMACQDFLEQLLKAYNIEMHQLTPNGIAKIALFIWAVKCQDVNLDIRAFCALHEMHT</sequence>
<dbReference type="OrthoDB" id="685425at2759"/>
<comment type="caution">
    <text evidence="3">The sequence shown here is derived from an EMBL/GenBank/DDBJ whole genome shotgun (WGS) entry which is preliminary data.</text>
</comment>
<protein>
    <recommendedName>
        <fullName evidence="2">Transposase (putative) gypsy type domain-containing protein</fullName>
    </recommendedName>
</protein>
<feature type="compositionally biased region" description="Polar residues" evidence="1">
    <location>
        <begin position="7"/>
        <end position="20"/>
    </location>
</feature>
<evidence type="ECO:0000256" key="1">
    <source>
        <dbReference type="SAM" id="MobiDB-lite"/>
    </source>
</evidence>
<evidence type="ECO:0000313" key="3">
    <source>
        <dbReference type="EMBL" id="CAD6253445.1"/>
    </source>
</evidence>